<keyword evidence="4 7" id="KW-0560">Oxidoreductase</keyword>
<organism evidence="8 9">
    <name type="scientific">Pueribacillus theae</name>
    <dbReference type="NCBI Taxonomy" id="2171751"/>
    <lineage>
        <taxon>Bacteria</taxon>
        <taxon>Bacillati</taxon>
        <taxon>Bacillota</taxon>
        <taxon>Bacilli</taxon>
        <taxon>Bacillales</taxon>
        <taxon>Bacillaceae</taxon>
        <taxon>Pueribacillus</taxon>
    </lineage>
</organism>
<dbReference type="PRINTS" id="PR00359">
    <property type="entry name" value="BP450"/>
</dbReference>
<dbReference type="PROSITE" id="PS00086">
    <property type="entry name" value="CYTOCHROME_P450"/>
    <property type="match status" value="1"/>
</dbReference>
<comment type="caution">
    <text evidence="8">The sequence shown here is derived from an EMBL/GenBank/DDBJ whole genome shotgun (WGS) entry which is preliminary data.</text>
</comment>
<sequence length="395" mass="44976">MLDAENQAFIHDPYPFYRKLQEQSRLYFQPSHEETVPDRWFLSHYDDVVHVLKDKRFGRENEANVSSGYTALEAVNRGVMLHRDPPDHTRLRSLVSKAFTPAMVAQLRPNIEQICDELLDVMEEKQDVDLIADLAMPLPVMVISDMLGVPKEDRVLIKNWSHVLAGTLEPGITPANETDGMKAGMEFIQYLQDIFEQRNKHPKDDLITSLLQVEEAGETLSRSELYATCILLLAAGHETTTNLIGNGLFTLWKHQDELSKLRADPELTPSAVEEILRYEPPIQRTGRFAQQDVELYGKQIKKGQLVVTLLAAANRDPKQFTDPERFDISRQPNRQIGFGMGIHYCLGAPLARLEGDIVFRKLLSRFSSLDINVSNPEWNRMVIFRGLKKLPGTVC</sequence>
<keyword evidence="9" id="KW-1185">Reference proteome</keyword>
<dbReference type="EMBL" id="QCZG01000003">
    <property type="protein sequence ID" value="PWA13038.1"/>
    <property type="molecule type" value="Genomic_DNA"/>
</dbReference>
<dbReference type="RefSeq" id="WP_116553324.1">
    <property type="nucleotide sequence ID" value="NZ_QCZG01000003.1"/>
</dbReference>
<accession>A0A2U1K7Z3</accession>
<dbReference type="GO" id="GO:0004497">
    <property type="term" value="F:monooxygenase activity"/>
    <property type="evidence" value="ECO:0007669"/>
    <property type="project" value="UniProtKB-KW"/>
</dbReference>
<evidence type="ECO:0000256" key="3">
    <source>
        <dbReference type="ARBA" id="ARBA00022723"/>
    </source>
</evidence>
<evidence type="ECO:0000313" key="9">
    <source>
        <dbReference type="Proteomes" id="UP000245998"/>
    </source>
</evidence>
<dbReference type="AlphaFoldDB" id="A0A2U1K7Z3"/>
<comment type="similarity">
    <text evidence="1 7">Belongs to the cytochrome P450 family.</text>
</comment>
<keyword evidence="5 7" id="KW-0408">Iron</keyword>
<reference evidence="8 9" key="1">
    <citation type="submission" date="2018-04" db="EMBL/GenBank/DDBJ databases">
        <title>Camelliibacillus theae gen. nov., sp. nov., isolated from Pu'er tea.</title>
        <authorList>
            <person name="Niu L."/>
        </authorList>
    </citation>
    <scope>NUCLEOTIDE SEQUENCE [LARGE SCALE GENOMIC DNA]</scope>
    <source>
        <strain evidence="8 9">T8</strain>
    </source>
</reference>
<dbReference type="SUPFAM" id="SSF48264">
    <property type="entry name" value="Cytochrome P450"/>
    <property type="match status" value="1"/>
</dbReference>
<evidence type="ECO:0000256" key="5">
    <source>
        <dbReference type="ARBA" id="ARBA00023004"/>
    </source>
</evidence>
<evidence type="ECO:0000256" key="6">
    <source>
        <dbReference type="ARBA" id="ARBA00023033"/>
    </source>
</evidence>
<keyword evidence="6 7" id="KW-0503">Monooxygenase</keyword>
<dbReference type="GO" id="GO:0020037">
    <property type="term" value="F:heme binding"/>
    <property type="evidence" value="ECO:0007669"/>
    <property type="project" value="InterPro"/>
</dbReference>
<keyword evidence="3 7" id="KW-0479">Metal-binding</keyword>
<dbReference type="Pfam" id="PF00067">
    <property type="entry name" value="p450"/>
    <property type="match status" value="1"/>
</dbReference>
<evidence type="ECO:0000256" key="7">
    <source>
        <dbReference type="RuleBase" id="RU000461"/>
    </source>
</evidence>
<evidence type="ECO:0000256" key="1">
    <source>
        <dbReference type="ARBA" id="ARBA00010617"/>
    </source>
</evidence>
<evidence type="ECO:0000256" key="4">
    <source>
        <dbReference type="ARBA" id="ARBA00023002"/>
    </source>
</evidence>
<protein>
    <submittedName>
        <fullName evidence="8">Cytochrome P450</fullName>
    </submittedName>
</protein>
<name>A0A2U1K7Z3_9BACI</name>
<gene>
    <name evidence="8" type="ORF">DCC39_02595</name>
</gene>
<dbReference type="InterPro" id="IPR036396">
    <property type="entry name" value="Cyt_P450_sf"/>
</dbReference>
<dbReference type="InterPro" id="IPR001128">
    <property type="entry name" value="Cyt_P450"/>
</dbReference>
<dbReference type="PANTHER" id="PTHR46696:SF1">
    <property type="entry name" value="CYTOCHROME P450 YJIB-RELATED"/>
    <property type="match status" value="1"/>
</dbReference>
<dbReference type="CDD" id="cd20625">
    <property type="entry name" value="CYP164-like"/>
    <property type="match status" value="1"/>
</dbReference>
<evidence type="ECO:0000313" key="8">
    <source>
        <dbReference type="EMBL" id="PWA13038.1"/>
    </source>
</evidence>
<dbReference type="GO" id="GO:0005506">
    <property type="term" value="F:iron ion binding"/>
    <property type="evidence" value="ECO:0007669"/>
    <property type="project" value="InterPro"/>
</dbReference>
<dbReference type="OrthoDB" id="9801155at2"/>
<keyword evidence="2 7" id="KW-0349">Heme</keyword>
<proteinExistence type="inferred from homology"/>
<dbReference type="PRINTS" id="PR00385">
    <property type="entry name" value="P450"/>
</dbReference>
<dbReference type="GO" id="GO:0016705">
    <property type="term" value="F:oxidoreductase activity, acting on paired donors, with incorporation or reduction of molecular oxygen"/>
    <property type="evidence" value="ECO:0007669"/>
    <property type="project" value="InterPro"/>
</dbReference>
<dbReference type="Proteomes" id="UP000245998">
    <property type="component" value="Unassembled WGS sequence"/>
</dbReference>
<dbReference type="Gene3D" id="1.10.630.10">
    <property type="entry name" value="Cytochrome P450"/>
    <property type="match status" value="1"/>
</dbReference>
<dbReference type="PANTHER" id="PTHR46696">
    <property type="entry name" value="P450, PUTATIVE (EUROFUNG)-RELATED"/>
    <property type="match status" value="1"/>
</dbReference>
<dbReference type="FunFam" id="1.10.630.10:FF:000018">
    <property type="entry name" value="Cytochrome P450 monooxygenase"/>
    <property type="match status" value="1"/>
</dbReference>
<dbReference type="InterPro" id="IPR002397">
    <property type="entry name" value="Cyt_P450_B"/>
</dbReference>
<evidence type="ECO:0000256" key="2">
    <source>
        <dbReference type="ARBA" id="ARBA00022617"/>
    </source>
</evidence>
<dbReference type="InterPro" id="IPR017972">
    <property type="entry name" value="Cyt_P450_CS"/>
</dbReference>